<evidence type="ECO:0000256" key="1">
    <source>
        <dbReference type="ARBA" id="ARBA00001400"/>
    </source>
</evidence>
<keyword evidence="7" id="KW-0227">DNA damage</keyword>
<evidence type="ECO:0000313" key="17">
    <source>
        <dbReference type="EMBL" id="KAK3608802.1"/>
    </source>
</evidence>
<evidence type="ECO:0000256" key="4">
    <source>
        <dbReference type="ARBA" id="ARBA00019403"/>
    </source>
</evidence>
<dbReference type="SUPFAM" id="SSF52141">
    <property type="entry name" value="Uracil-DNA glycosylase-like"/>
    <property type="match status" value="1"/>
</dbReference>
<accession>A0AAE0TE93</accession>
<feature type="domain" description="Uracil-DNA glycosylase-like" evidence="16">
    <location>
        <begin position="228"/>
        <end position="375"/>
    </location>
</feature>
<proteinExistence type="inferred from homology"/>
<dbReference type="Gene3D" id="3.40.470.10">
    <property type="entry name" value="Uracil-DNA glycosylase-like domain"/>
    <property type="match status" value="1"/>
</dbReference>
<dbReference type="InterPro" id="IPR005122">
    <property type="entry name" value="Uracil-DNA_glycosylase-like"/>
</dbReference>
<keyword evidence="12" id="KW-0238">DNA-binding</keyword>
<keyword evidence="6" id="KW-0479">Metal-binding</keyword>
<dbReference type="GO" id="GO:0004844">
    <property type="term" value="F:uracil DNA N-glycosylase activity"/>
    <property type="evidence" value="ECO:0007669"/>
    <property type="project" value="UniProtKB-EC"/>
</dbReference>
<evidence type="ECO:0000256" key="3">
    <source>
        <dbReference type="ARBA" id="ARBA00012030"/>
    </source>
</evidence>
<evidence type="ECO:0000256" key="2">
    <source>
        <dbReference type="ARBA" id="ARBA00006521"/>
    </source>
</evidence>
<reference evidence="17" key="2">
    <citation type="journal article" date="2021" name="Genome Biol. Evol.">
        <title>Developing a high-quality reference genome for a parasitic bivalve with doubly uniparental inheritance (Bivalvia: Unionida).</title>
        <authorList>
            <person name="Smith C.H."/>
        </authorList>
    </citation>
    <scope>NUCLEOTIDE SEQUENCE</scope>
    <source>
        <strain evidence="17">CHS0354</strain>
        <tissue evidence="17">Mantle</tissue>
    </source>
</reference>
<dbReference type="CDD" id="cd10030">
    <property type="entry name" value="UDG-F4_TTUDGA_SPO1dp_like"/>
    <property type="match status" value="1"/>
</dbReference>
<comment type="catalytic activity">
    <reaction evidence="1">
        <text>Hydrolyzes single-stranded DNA or mismatched double-stranded DNA and polynucleotides, releasing free uracil.</text>
        <dbReference type="EC" id="3.2.2.27"/>
    </reaction>
</comment>
<keyword evidence="13" id="KW-0804">Transcription</keyword>
<sequence length="391" mass="43967">MSEKLPITKEGFEALKEQLRHLTQVERPKIVRDIEVARSYGDLKENAEYHAAKEKQGMIEAKINKLNADLATSEVIDISRMAGNSIKFGALVKFINNDTEEEQMYRIVGPAEKRQMLNLQNFLKASFRLNLRIKTVQIINICPSVFLNPHPPAPESNLPPRKSFTDVNPFSPPTESAGAKASPEKPQSGRQWEDTENIRSAKNIDTLRLRMLGCERCGLCKARTRLVFGAGSHSADVFFIGEGPGQEEDKQGLPFVGRSGVLLTQMMYAAGLNRDGIYISNIVKCRPPNNRNPQPEEVAQCLPVLERQIELIAPSLIVLLGSVALKALMPENSLPISRSREQFMEYRGIPVLVTFHPAYILRRPEALYDAWNDFRRIRAFLSKLRKSSSAL</sequence>
<dbReference type="InterPro" id="IPR051536">
    <property type="entry name" value="UDG_Type-4/5"/>
</dbReference>
<keyword evidence="11" id="KW-0805">Transcription regulation</keyword>
<dbReference type="InterPro" id="IPR036895">
    <property type="entry name" value="Uracil-DNA_glycosylase-like_sf"/>
</dbReference>
<reference evidence="17" key="1">
    <citation type="journal article" date="2021" name="Genome Biol. Evol.">
        <title>A High-Quality Reference Genome for a Parasitic Bivalve with Doubly Uniparental Inheritance (Bivalvia: Unionida).</title>
        <authorList>
            <person name="Smith C.H."/>
        </authorList>
    </citation>
    <scope>NUCLEOTIDE SEQUENCE</scope>
    <source>
        <strain evidence="17">CHS0354</strain>
    </source>
</reference>
<dbReference type="Gene3D" id="1.10.287.180">
    <property type="entry name" value="Transcription elongation factor, GreA/GreB, N-terminal domain"/>
    <property type="match status" value="1"/>
</dbReference>
<dbReference type="Proteomes" id="UP001195483">
    <property type="component" value="Unassembled WGS sequence"/>
</dbReference>
<keyword evidence="8" id="KW-0378">Hydrolase</keyword>
<dbReference type="AlphaFoldDB" id="A0AAE0TE93"/>
<dbReference type="SUPFAM" id="SSF46557">
    <property type="entry name" value="GreA transcript cleavage protein, N-terminal domain"/>
    <property type="match status" value="1"/>
</dbReference>
<evidence type="ECO:0000256" key="12">
    <source>
        <dbReference type="ARBA" id="ARBA00023125"/>
    </source>
</evidence>
<comment type="similarity">
    <text evidence="2">Belongs to the uracil-DNA glycosylase (UDG) superfamily. Type 4 (UDGa) family.</text>
</comment>
<evidence type="ECO:0000259" key="16">
    <source>
        <dbReference type="SMART" id="SM00986"/>
    </source>
</evidence>
<evidence type="ECO:0000256" key="14">
    <source>
        <dbReference type="ARBA" id="ARBA00023204"/>
    </source>
</evidence>
<evidence type="ECO:0000256" key="7">
    <source>
        <dbReference type="ARBA" id="ARBA00022763"/>
    </source>
</evidence>
<evidence type="ECO:0000313" key="18">
    <source>
        <dbReference type="Proteomes" id="UP001195483"/>
    </source>
</evidence>
<keyword evidence="14" id="KW-0234">DNA repair</keyword>
<keyword evidence="10" id="KW-0411">Iron-sulfur</keyword>
<dbReference type="FunFam" id="1.10.287.180:FF:000001">
    <property type="entry name" value="Transcription elongation factor GreA"/>
    <property type="match status" value="1"/>
</dbReference>
<gene>
    <name evidence="17" type="ORF">CHS0354_006843</name>
</gene>
<dbReference type="Pfam" id="PF03449">
    <property type="entry name" value="GreA_GreB_N"/>
    <property type="match status" value="1"/>
</dbReference>
<keyword evidence="5" id="KW-0004">4Fe-4S</keyword>
<dbReference type="GO" id="GO:0032784">
    <property type="term" value="P:regulation of DNA-templated transcription elongation"/>
    <property type="evidence" value="ECO:0007669"/>
    <property type="project" value="InterPro"/>
</dbReference>
<dbReference type="GO" id="GO:0006281">
    <property type="term" value="P:DNA repair"/>
    <property type="evidence" value="ECO:0007669"/>
    <property type="project" value="UniProtKB-KW"/>
</dbReference>
<dbReference type="PANTHER" id="PTHR33693">
    <property type="entry name" value="TYPE-5 URACIL-DNA GLYCOSYLASE"/>
    <property type="match status" value="1"/>
</dbReference>
<protein>
    <recommendedName>
        <fullName evidence="4">Type-4 uracil-DNA glycosylase</fullName>
        <ecNumber evidence="3">3.2.2.27</ecNumber>
    </recommendedName>
</protein>
<comment type="caution">
    <text evidence="17">The sequence shown here is derived from an EMBL/GenBank/DDBJ whole genome shotgun (WGS) entry which is preliminary data.</text>
</comment>
<dbReference type="PANTHER" id="PTHR33693:SF1">
    <property type="entry name" value="TYPE-4 URACIL-DNA GLYCOSYLASE"/>
    <property type="match status" value="1"/>
</dbReference>
<keyword evidence="9" id="KW-0408">Iron</keyword>
<dbReference type="SMART" id="SM00986">
    <property type="entry name" value="UDG"/>
    <property type="match status" value="1"/>
</dbReference>
<dbReference type="GO" id="GO:0003677">
    <property type="term" value="F:DNA binding"/>
    <property type="evidence" value="ECO:0007669"/>
    <property type="project" value="UniProtKB-KW"/>
</dbReference>
<dbReference type="EMBL" id="JAEAOA010000469">
    <property type="protein sequence ID" value="KAK3608802.1"/>
    <property type="molecule type" value="Genomic_DNA"/>
</dbReference>
<dbReference type="SMART" id="SM00987">
    <property type="entry name" value="UreE_C"/>
    <property type="match status" value="1"/>
</dbReference>
<dbReference type="NCBIfam" id="TIGR00758">
    <property type="entry name" value="UDG_fam4"/>
    <property type="match status" value="1"/>
</dbReference>
<dbReference type="InterPro" id="IPR005273">
    <property type="entry name" value="Ura-DNA_glyco_family4"/>
</dbReference>
<evidence type="ECO:0000256" key="9">
    <source>
        <dbReference type="ARBA" id="ARBA00023004"/>
    </source>
</evidence>
<dbReference type="GO" id="GO:0046872">
    <property type="term" value="F:metal ion binding"/>
    <property type="evidence" value="ECO:0007669"/>
    <property type="project" value="UniProtKB-KW"/>
</dbReference>
<evidence type="ECO:0000256" key="11">
    <source>
        <dbReference type="ARBA" id="ARBA00023015"/>
    </source>
</evidence>
<evidence type="ECO:0000256" key="6">
    <source>
        <dbReference type="ARBA" id="ARBA00022723"/>
    </source>
</evidence>
<dbReference type="InterPro" id="IPR036805">
    <property type="entry name" value="Tscrpt_elong_fac_GreA/B_N_sf"/>
</dbReference>
<evidence type="ECO:0000256" key="15">
    <source>
        <dbReference type="SAM" id="MobiDB-lite"/>
    </source>
</evidence>
<evidence type="ECO:0000256" key="10">
    <source>
        <dbReference type="ARBA" id="ARBA00023014"/>
    </source>
</evidence>
<dbReference type="GO" id="GO:0051539">
    <property type="term" value="F:4 iron, 4 sulfur cluster binding"/>
    <property type="evidence" value="ECO:0007669"/>
    <property type="project" value="UniProtKB-KW"/>
</dbReference>
<evidence type="ECO:0000256" key="5">
    <source>
        <dbReference type="ARBA" id="ARBA00022485"/>
    </source>
</evidence>
<dbReference type="InterPro" id="IPR022691">
    <property type="entry name" value="Tscrpt_elong_fac_GreA/B_N"/>
</dbReference>
<feature type="region of interest" description="Disordered" evidence="15">
    <location>
        <begin position="153"/>
        <end position="197"/>
    </location>
</feature>
<keyword evidence="18" id="KW-1185">Reference proteome</keyword>
<evidence type="ECO:0000256" key="8">
    <source>
        <dbReference type="ARBA" id="ARBA00022801"/>
    </source>
</evidence>
<dbReference type="Pfam" id="PF03167">
    <property type="entry name" value="UDG"/>
    <property type="match status" value="1"/>
</dbReference>
<reference evidence="17" key="3">
    <citation type="submission" date="2023-05" db="EMBL/GenBank/DDBJ databases">
        <authorList>
            <person name="Smith C.H."/>
        </authorList>
    </citation>
    <scope>NUCLEOTIDE SEQUENCE</scope>
    <source>
        <strain evidence="17">CHS0354</strain>
        <tissue evidence="17">Mantle</tissue>
    </source>
</reference>
<evidence type="ECO:0000256" key="13">
    <source>
        <dbReference type="ARBA" id="ARBA00023163"/>
    </source>
</evidence>
<dbReference type="EC" id="3.2.2.27" evidence="3"/>
<name>A0AAE0TE93_9BIVA</name>
<organism evidence="17 18">
    <name type="scientific">Potamilus streckersoni</name>
    <dbReference type="NCBI Taxonomy" id="2493646"/>
    <lineage>
        <taxon>Eukaryota</taxon>
        <taxon>Metazoa</taxon>
        <taxon>Spiralia</taxon>
        <taxon>Lophotrochozoa</taxon>
        <taxon>Mollusca</taxon>
        <taxon>Bivalvia</taxon>
        <taxon>Autobranchia</taxon>
        <taxon>Heteroconchia</taxon>
        <taxon>Palaeoheterodonta</taxon>
        <taxon>Unionida</taxon>
        <taxon>Unionoidea</taxon>
        <taxon>Unionidae</taxon>
        <taxon>Ambleminae</taxon>
        <taxon>Lampsilini</taxon>
        <taxon>Potamilus</taxon>
    </lineage>
</organism>